<evidence type="ECO:0000313" key="14">
    <source>
        <dbReference type="EMBL" id="ERL10828.1"/>
    </source>
</evidence>
<keyword evidence="6 11" id="KW-1133">Transmembrane helix</keyword>
<name>U2TXU7_9ACTN</name>
<dbReference type="AlphaFoldDB" id="U2TXU7"/>
<dbReference type="eggNOG" id="COG1132">
    <property type="taxonomic scope" value="Bacteria"/>
</dbReference>
<feature type="domain" description="ABC transmembrane type-1" evidence="13">
    <location>
        <begin position="57"/>
        <end position="344"/>
    </location>
</feature>
<organism evidence="14 15">
    <name type="scientific">Olsenella profusa F0195</name>
    <dbReference type="NCBI Taxonomy" id="1125712"/>
    <lineage>
        <taxon>Bacteria</taxon>
        <taxon>Bacillati</taxon>
        <taxon>Actinomycetota</taxon>
        <taxon>Coriobacteriia</taxon>
        <taxon>Coriobacteriales</taxon>
        <taxon>Atopobiaceae</taxon>
        <taxon>Olsenella</taxon>
    </lineage>
</organism>
<dbReference type="GO" id="GO:0005524">
    <property type="term" value="F:ATP binding"/>
    <property type="evidence" value="ECO:0007669"/>
    <property type="project" value="UniProtKB-KW"/>
</dbReference>
<keyword evidence="2" id="KW-0813">Transport</keyword>
<dbReference type="GO" id="GO:0090374">
    <property type="term" value="P:oligopeptide export from mitochondrion"/>
    <property type="evidence" value="ECO:0007669"/>
    <property type="project" value="TreeGrafter"/>
</dbReference>
<keyword evidence="15" id="KW-1185">Reference proteome</keyword>
<evidence type="ECO:0000256" key="9">
    <source>
        <dbReference type="ARBA" id="ARBA00061644"/>
    </source>
</evidence>
<dbReference type="Pfam" id="PF00005">
    <property type="entry name" value="ABC_tran"/>
    <property type="match status" value="1"/>
</dbReference>
<keyword evidence="3 11" id="KW-0812">Transmembrane</keyword>
<feature type="transmembrane region" description="Helical" evidence="11">
    <location>
        <begin position="98"/>
        <end position="119"/>
    </location>
</feature>
<dbReference type="RefSeq" id="WP_021724915.1">
    <property type="nucleotide sequence ID" value="NZ_AWEZ01000004.1"/>
</dbReference>
<accession>U2TXU7</accession>
<comment type="function">
    <text evidence="8">ABC transporter involved in fatty acid import. Transmembrane domains (TMD) form a pore in the membrane and the ATP-binding domain (NBD) is responsible for energy generation.</text>
</comment>
<evidence type="ECO:0000256" key="3">
    <source>
        <dbReference type="ARBA" id="ARBA00022692"/>
    </source>
</evidence>
<dbReference type="SMART" id="SM00382">
    <property type="entry name" value="AAA"/>
    <property type="match status" value="1"/>
</dbReference>
<dbReference type="InterPro" id="IPR011527">
    <property type="entry name" value="ABC1_TM_dom"/>
</dbReference>
<dbReference type="EMBL" id="AWEZ01000004">
    <property type="protein sequence ID" value="ERL10828.1"/>
    <property type="molecule type" value="Genomic_DNA"/>
</dbReference>
<keyword evidence="4" id="KW-0547">Nucleotide-binding</keyword>
<dbReference type="PANTHER" id="PTHR43394:SF7">
    <property type="entry name" value="ABC TRANSPORTER B FAMILY MEMBER 28"/>
    <property type="match status" value="1"/>
</dbReference>
<dbReference type="InterPro" id="IPR017871">
    <property type="entry name" value="ABC_transporter-like_CS"/>
</dbReference>
<dbReference type="PROSITE" id="PS50929">
    <property type="entry name" value="ABC_TM1F"/>
    <property type="match status" value="1"/>
</dbReference>
<comment type="subcellular location">
    <subcellularLocation>
        <location evidence="1">Cell membrane</location>
        <topology evidence="1">Multi-pass membrane protein</topology>
    </subcellularLocation>
</comment>
<dbReference type="PANTHER" id="PTHR43394">
    <property type="entry name" value="ATP-DEPENDENT PERMEASE MDL1, MITOCHONDRIAL"/>
    <property type="match status" value="1"/>
</dbReference>
<dbReference type="PROSITE" id="PS00211">
    <property type="entry name" value="ABC_TRANSPORTER_1"/>
    <property type="match status" value="1"/>
</dbReference>
<dbReference type="FunFam" id="3.40.50.300:FF:000287">
    <property type="entry name" value="Multidrug ABC transporter ATP-binding protein"/>
    <property type="match status" value="1"/>
</dbReference>
<evidence type="ECO:0000256" key="8">
    <source>
        <dbReference type="ARBA" id="ARBA00055053"/>
    </source>
</evidence>
<dbReference type="Gene3D" id="1.20.1560.10">
    <property type="entry name" value="ABC transporter type 1, transmembrane domain"/>
    <property type="match status" value="1"/>
</dbReference>
<dbReference type="CDD" id="cd03254">
    <property type="entry name" value="ABCC_Glucan_exporter_like"/>
    <property type="match status" value="1"/>
</dbReference>
<dbReference type="OrthoDB" id="3176683at2"/>
<dbReference type="SUPFAM" id="SSF90123">
    <property type="entry name" value="ABC transporter transmembrane region"/>
    <property type="match status" value="1"/>
</dbReference>
<dbReference type="Gene3D" id="3.40.50.300">
    <property type="entry name" value="P-loop containing nucleotide triphosphate hydrolases"/>
    <property type="match status" value="1"/>
</dbReference>
<feature type="domain" description="ABC transporter" evidence="12">
    <location>
        <begin position="378"/>
        <end position="612"/>
    </location>
</feature>
<dbReference type="PROSITE" id="PS50893">
    <property type="entry name" value="ABC_TRANSPORTER_2"/>
    <property type="match status" value="1"/>
</dbReference>
<evidence type="ECO:0000256" key="2">
    <source>
        <dbReference type="ARBA" id="ARBA00022448"/>
    </source>
</evidence>
<keyword evidence="7 11" id="KW-0472">Membrane</keyword>
<dbReference type="GO" id="GO:0005886">
    <property type="term" value="C:plasma membrane"/>
    <property type="evidence" value="ECO:0007669"/>
    <property type="project" value="UniProtKB-SubCell"/>
</dbReference>
<dbReference type="InterPro" id="IPR027417">
    <property type="entry name" value="P-loop_NTPase"/>
</dbReference>
<evidence type="ECO:0000256" key="10">
    <source>
        <dbReference type="ARBA" id="ARBA00071747"/>
    </source>
</evidence>
<dbReference type="InterPro" id="IPR003439">
    <property type="entry name" value="ABC_transporter-like_ATP-bd"/>
</dbReference>
<sequence>MANPYAGGGAPTSVLATVKGEDGAGTTNRILEPSDLSSGGVIIRLMRYVRPHLASLVMSFVMAATSVILQLYVPILVGQGIDLMLGTGSVDLVGLAPLLRRLAVIVILAAVTQWVSLSCTNRLAYEASRDLRNDAYERLGALPLSFVDSHSHGDVLSRVINDVDAVGQGMLQGFNQLFNGIMTIVVTICFMLSLSASVAVVVLVLTPLSIVVAGQIARHSSRSFMEQQAIQGELTGLTEEMMANQSLVSAFAHGAQATDEFQRINERLYVAGERAQFISSLTNPSTRVVNNITYATVAVVGCLCVITGRPSVLTVGQVQSFLSYTTQYMRPFNEISTVVTQVQAAFASARRLFALIDAEVEGPDAPDALTVPATSGRLDLDHVWFSYDKGRELLRDIDVHIAPGRRFALVGPTGCGKTTLINLLLRFYDVDRGDVSLDGTDVRGYTRRALRKSFGMVLQDTWLFEGTIRENIAYGMLDATDGMVVAAAKRAHAHKFIEQLPQGYDTVVGESGALLSAGQRQLLCIARVMLQDPTVLLLDEATSSIDTRTELQVQDAFDRMMEGRTSLVVAHRLSTIKGADCIVVMRDGRVIETGTHDELLARGGFYADLYESQFAR</sequence>
<dbReference type="PATRIC" id="fig|1125712.3.peg.44"/>
<dbReference type="CDD" id="cd18547">
    <property type="entry name" value="ABC_6TM_Tm288_like"/>
    <property type="match status" value="1"/>
</dbReference>
<evidence type="ECO:0000313" key="15">
    <source>
        <dbReference type="Proteomes" id="UP000016638"/>
    </source>
</evidence>
<dbReference type="GO" id="GO:0015421">
    <property type="term" value="F:ABC-type oligopeptide transporter activity"/>
    <property type="evidence" value="ECO:0007669"/>
    <property type="project" value="TreeGrafter"/>
</dbReference>
<protein>
    <recommendedName>
        <fullName evidence="10">Fatty acid ABC transporter ATP-binding/permease protein</fullName>
    </recommendedName>
</protein>
<gene>
    <name evidence="14" type="ORF">HMPREF1316_2192</name>
</gene>
<evidence type="ECO:0000259" key="12">
    <source>
        <dbReference type="PROSITE" id="PS50893"/>
    </source>
</evidence>
<comment type="caution">
    <text evidence="14">The sequence shown here is derived from an EMBL/GenBank/DDBJ whole genome shotgun (WGS) entry which is preliminary data.</text>
</comment>
<feature type="transmembrane region" description="Helical" evidence="11">
    <location>
        <begin position="177"/>
        <end position="205"/>
    </location>
</feature>
<dbReference type="InterPro" id="IPR003593">
    <property type="entry name" value="AAA+_ATPase"/>
</dbReference>
<dbReference type="Pfam" id="PF00664">
    <property type="entry name" value="ABC_membrane"/>
    <property type="match status" value="1"/>
</dbReference>
<comment type="similarity">
    <text evidence="9">Belongs to the ABC transporter superfamily. Lipid exporter (TC 3.A.1.106) family.</text>
</comment>
<dbReference type="InterPro" id="IPR039421">
    <property type="entry name" value="Type_1_exporter"/>
</dbReference>
<proteinExistence type="inferred from homology"/>
<keyword evidence="5" id="KW-0067">ATP-binding</keyword>
<evidence type="ECO:0000256" key="4">
    <source>
        <dbReference type="ARBA" id="ARBA00022741"/>
    </source>
</evidence>
<dbReference type="Proteomes" id="UP000016638">
    <property type="component" value="Unassembled WGS sequence"/>
</dbReference>
<evidence type="ECO:0000259" key="13">
    <source>
        <dbReference type="PROSITE" id="PS50929"/>
    </source>
</evidence>
<reference evidence="14 15" key="1">
    <citation type="submission" date="2013-08" db="EMBL/GenBank/DDBJ databases">
        <authorList>
            <person name="Durkin A.S."/>
            <person name="Haft D.R."/>
            <person name="McCorrison J."/>
            <person name="Torralba M."/>
            <person name="Gillis M."/>
            <person name="Haft D.H."/>
            <person name="Methe B."/>
            <person name="Sutton G."/>
            <person name="Nelson K.E."/>
        </authorList>
    </citation>
    <scope>NUCLEOTIDE SEQUENCE [LARGE SCALE GENOMIC DNA]</scope>
    <source>
        <strain evidence="14 15">F0195</strain>
    </source>
</reference>
<evidence type="ECO:0000256" key="1">
    <source>
        <dbReference type="ARBA" id="ARBA00004651"/>
    </source>
</evidence>
<evidence type="ECO:0000256" key="7">
    <source>
        <dbReference type="ARBA" id="ARBA00023136"/>
    </source>
</evidence>
<dbReference type="InterPro" id="IPR036640">
    <property type="entry name" value="ABC1_TM_sf"/>
</dbReference>
<evidence type="ECO:0000256" key="11">
    <source>
        <dbReference type="SAM" id="Phobius"/>
    </source>
</evidence>
<dbReference type="SUPFAM" id="SSF52540">
    <property type="entry name" value="P-loop containing nucleoside triphosphate hydrolases"/>
    <property type="match status" value="1"/>
</dbReference>
<dbReference type="GO" id="GO:0016887">
    <property type="term" value="F:ATP hydrolysis activity"/>
    <property type="evidence" value="ECO:0007669"/>
    <property type="project" value="InterPro"/>
</dbReference>
<evidence type="ECO:0000256" key="6">
    <source>
        <dbReference type="ARBA" id="ARBA00022989"/>
    </source>
</evidence>
<feature type="transmembrane region" description="Helical" evidence="11">
    <location>
        <begin position="53"/>
        <end position="78"/>
    </location>
</feature>
<dbReference type="STRING" id="1125712.HMPREF1316_2192"/>
<evidence type="ECO:0000256" key="5">
    <source>
        <dbReference type="ARBA" id="ARBA00022840"/>
    </source>
</evidence>